<evidence type="ECO:0000313" key="1">
    <source>
        <dbReference type="EMBL" id="KAE9633718.1"/>
    </source>
</evidence>
<reference evidence="1 2" key="1">
    <citation type="submission" date="2019-12" db="EMBL/GenBank/DDBJ databases">
        <title>Defluviitalea raffinosedens, isolated from a biogas fermenter, genome sequencing and characterization.</title>
        <authorList>
            <person name="Rettenmaier R."/>
            <person name="Schneider M."/>
            <person name="Neuhaus K."/>
            <person name="Liebl W."/>
            <person name="Zverlov V."/>
        </authorList>
    </citation>
    <scope>NUCLEOTIDE SEQUENCE [LARGE SCALE GENOMIC DNA]</scope>
    <source>
        <strain evidence="1 2">249c-K6</strain>
    </source>
</reference>
<dbReference type="AlphaFoldDB" id="A0A7C8HE87"/>
<dbReference type="EMBL" id="WSLF01000007">
    <property type="protein sequence ID" value="KAE9633718.1"/>
    <property type="molecule type" value="Genomic_DNA"/>
</dbReference>
<proteinExistence type="predicted"/>
<dbReference type="RefSeq" id="WP_158740483.1">
    <property type="nucleotide sequence ID" value="NZ_WSLF01000007.1"/>
</dbReference>
<sequence length="67" mass="8188">MAKKRVLQKEELQKENTKPKFTKEQILKCKKLYDYKDILKVVLKDGEVYTIDEARKKIEEFKERKVR</sequence>
<gene>
    <name evidence="1" type="ORF">GND95_08665</name>
</gene>
<protein>
    <submittedName>
        <fullName evidence="1">Uncharacterized protein</fullName>
    </submittedName>
</protein>
<accession>A0A7C8HE87</accession>
<dbReference type="OrthoDB" id="2638316at2"/>
<evidence type="ECO:0000313" key="2">
    <source>
        <dbReference type="Proteomes" id="UP000483018"/>
    </source>
</evidence>
<name>A0A7C8HE87_9FIRM</name>
<keyword evidence="2" id="KW-1185">Reference proteome</keyword>
<comment type="caution">
    <text evidence="1">The sequence shown here is derived from an EMBL/GenBank/DDBJ whole genome shotgun (WGS) entry which is preliminary data.</text>
</comment>
<dbReference type="Proteomes" id="UP000483018">
    <property type="component" value="Unassembled WGS sequence"/>
</dbReference>
<organism evidence="1 2">
    <name type="scientific">Defluviitalea raffinosedens</name>
    <dbReference type="NCBI Taxonomy" id="1450156"/>
    <lineage>
        <taxon>Bacteria</taxon>
        <taxon>Bacillati</taxon>
        <taxon>Bacillota</taxon>
        <taxon>Clostridia</taxon>
        <taxon>Lachnospirales</taxon>
        <taxon>Defluviitaleaceae</taxon>
        <taxon>Defluviitalea</taxon>
    </lineage>
</organism>